<name>A0ABS9NKB4_9NEIS</name>
<dbReference type="CDD" id="cd18095">
    <property type="entry name" value="SpoU-like_rRNA-MTase"/>
    <property type="match status" value="1"/>
</dbReference>
<dbReference type="EMBL" id="JAKOOW010000006">
    <property type="protein sequence ID" value="MCG6503235.1"/>
    <property type="molecule type" value="Genomic_DNA"/>
</dbReference>
<organism evidence="4 5">
    <name type="scientific">Kingella pumchi</name>
    <dbReference type="NCBI Taxonomy" id="2779506"/>
    <lineage>
        <taxon>Bacteria</taxon>
        <taxon>Pseudomonadati</taxon>
        <taxon>Pseudomonadota</taxon>
        <taxon>Betaproteobacteria</taxon>
        <taxon>Neisseriales</taxon>
        <taxon>Neisseriaceae</taxon>
        <taxon>Kingella</taxon>
    </lineage>
</organism>
<dbReference type="Gene3D" id="3.40.1280.10">
    <property type="match status" value="1"/>
</dbReference>
<sequence length="262" mass="27484">MKHIQSPHNPELKQFAKLLLSAKERRRSGLAVLEGAHLLDACLNAGLLPQRVLVPDDKLADDETAALLARLPERCAATADSRLLAQAGSLNDGGGILSLLAVPPAPKLPQQGDCVVLEAVQDPGNLGTVLRSAAAAAVRTVVLGKGCADAYAPKVLRAGMGAHFALEICERADLAAWRADYRGRVLATTLGGRPQSLYSLDLRGAGHAWLFGNEGSGLSAELAGSADETVLIPMQPGTESLNVAMAATVCLFEQFRQRLQAA</sequence>
<dbReference type="Pfam" id="PF00588">
    <property type="entry name" value="SpoU_methylase"/>
    <property type="match status" value="1"/>
</dbReference>
<dbReference type="Gene3D" id="3.30.1330.30">
    <property type="match status" value="1"/>
</dbReference>
<dbReference type="SUPFAM" id="SSF55315">
    <property type="entry name" value="L30e-like"/>
    <property type="match status" value="1"/>
</dbReference>
<dbReference type="GO" id="GO:0032259">
    <property type="term" value="P:methylation"/>
    <property type="evidence" value="ECO:0007669"/>
    <property type="project" value="UniProtKB-KW"/>
</dbReference>
<dbReference type="GO" id="GO:0008168">
    <property type="term" value="F:methyltransferase activity"/>
    <property type="evidence" value="ECO:0007669"/>
    <property type="project" value="UniProtKB-KW"/>
</dbReference>
<reference evidence="4 5" key="1">
    <citation type="submission" date="2022-02" db="EMBL/GenBank/DDBJ databases">
        <title>Genome sequence data of Kingella unionensis sp. nov. strain CICC 24913 (CCUG 75125).</title>
        <authorList>
            <person name="Xiao M."/>
        </authorList>
    </citation>
    <scope>NUCLEOTIDE SEQUENCE [LARGE SCALE GENOMIC DNA]</scope>
    <source>
        <strain evidence="4 5">CICC 24913</strain>
    </source>
</reference>
<accession>A0ABS9NKB4</accession>
<dbReference type="RefSeq" id="WP_238745368.1">
    <property type="nucleotide sequence ID" value="NZ_JAKOOW010000006.1"/>
</dbReference>
<dbReference type="InterPro" id="IPR029026">
    <property type="entry name" value="tRNA_m1G_MTases_N"/>
</dbReference>
<keyword evidence="5" id="KW-1185">Reference proteome</keyword>
<proteinExistence type="predicted"/>
<comment type="caution">
    <text evidence="4">The sequence shown here is derived from an EMBL/GenBank/DDBJ whole genome shotgun (WGS) entry which is preliminary data.</text>
</comment>
<evidence type="ECO:0000256" key="1">
    <source>
        <dbReference type="ARBA" id="ARBA00022603"/>
    </source>
</evidence>
<evidence type="ECO:0000313" key="5">
    <source>
        <dbReference type="Proteomes" id="UP001298424"/>
    </source>
</evidence>
<dbReference type="PANTHER" id="PTHR43191:SF2">
    <property type="entry name" value="RRNA METHYLTRANSFERASE 3, MITOCHONDRIAL"/>
    <property type="match status" value="1"/>
</dbReference>
<dbReference type="PANTHER" id="PTHR43191">
    <property type="entry name" value="RRNA METHYLTRANSFERASE 3"/>
    <property type="match status" value="1"/>
</dbReference>
<dbReference type="SUPFAM" id="SSF75217">
    <property type="entry name" value="alpha/beta knot"/>
    <property type="match status" value="1"/>
</dbReference>
<protein>
    <submittedName>
        <fullName evidence="4">RNA methyltransferase</fullName>
    </submittedName>
</protein>
<keyword evidence="1 4" id="KW-0489">Methyltransferase</keyword>
<dbReference type="InterPro" id="IPR029064">
    <property type="entry name" value="Ribosomal_eL30-like_sf"/>
</dbReference>
<dbReference type="InterPro" id="IPR029028">
    <property type="entry name" value="Alpha/beta_knot_MTases"/>
</dbReference>
<keyword evidence="2" id="KW-0808">Transferase</keyword>
<evidence type="ECO:0000313" key="4">
    <source>
        <dbReference type="EMBL" id="MCG6503235.1"/>
    </source>
</evidence>
<dbReference type="InterPro" id="IPR051259">
    <property type="entry name" value="rRNA_Methyltransferase"/>
</dbReference>
<gene>
    <name evidence="4" type="ORF">MB824_01810</name>
</gene>
<feature type="domain" description="tRNA/rRNA methyltransferase SpoU type" evidence="3">
    <location>
        <begin position="115"/>
        <end position="252"/>
    </location>
</feature>
<evidence type="ECO:0000259" key="3">
    <source>
        <dbReference type="Pfam" id="PF00588"/>
    </source>
</evidence>
<dbReference type="Proteomes" id="UP001298424">
    <property type="component" value="Unassembled WGS sequence"/>
</dbReference>
<evidence type="ECO:0000256" key="2">
    <source>
        <dbReference type="ARBA" id="ARBA00022679"/>
    </source>
</evidence>
<dbReference type="InterPro" id="IPR001537">
    <property type="entry name" value="SpoU_MeTrfase"/>
</dbReference>